<sequence>MDAVRFVAENTSGYAWDNRSLGIQPDLQQMTYPLEFMGCIACAAGLPYSLNTLDMRTSSQMEADQLAFTLGVSSLAALPVASVGWAAMGLRPVVTGFGLGAGFDGVGQVVGGKEYRPAQTLVAGVTGGLAYPLAGGALMNTLLGGVVGGANTSVNNYVYSEDRDVVRAVGVGALAGGFGTAFGQGVSGLAASVLPYRIGASVIDPNKALLLQNIGTVNPYPAYIGEAAGNAVSGGLPILFERIGGDGK</sequence>
<evidence type="ECO:0000313" key="1">
    <source>
        <dbReference type="EMBL" id="MDX5992802.1"/>
    </source>
</evidence>
<accession>A0ABU4PY13</accession>
<keyword evidence="2" id="KW-1185">Reference proteome</keyword>
<evidence type="ECO:0000313" key="2">
    <source>
        <dbReference type="Proteomes" id="UP001278050"/>
    </source>
</evidence>
<dbReference type="EMBL" id="JAWXXP010000001">
    <property type="protein sequence ID" value="MDX5992802.1"/>
    <property type="molecule type" value="Genomic_DNA"/>
</dbReference>
<reference evidence="1 2" key="1">
    <citation type="submission" date="2023-11" db="EMBL/GenBank/DDBJ databases">
        <title>MicrobeMod: A computational toolkit for identifying prokaryotic methylation and restriction-modification with nanopore sequencing.</title>
        <authorList>
            <person name="Crits-Christoph A."/>
            <person name="Kang S.C."/>
            <person name="Lee H."/>
            <person name="Ostrov N."/>
        </authorList>
    </citation>
    <scope>NUCLEOTIDE SEQUENCE [LARGE SCALE GENOMIC DNA]</scope>
    <source>
        <strain evidence="1 2">ATCC BAA-571</strain>
    </source>
</reference>
<proteinExistence type="predicted"/>
<dbReference type="RefSeq" id="WP_139203099.1">
    <property type="nucleotide sequence ID" value="NZ_CBCSET010000016.1"/>
</dbReference>
<comment type="caution">
    <text evidence="1">The sequence shown here is derived from an EMBL/GenBank/DDBJ whole genome shotgun (WGS) entry which is preliminary data.</text>
</comment>
<gene>
    <name evidence="1" type="ORF">SIM71_12105</name>
</gene>
<dbReference type="Proteomes" id="UP001278050">
    <property type="component" value="Unassembled WGS sequence"/>
</dbReference>
<protein>
    <submittedName>
        <fullName evidence="1">Uncharacterized protein</fullName>
    </submittedName>
</protein>
<organism evidence="1 2">
    <name type="scientific">Ectopseudomonas alcaliphila</name>
    <dbReference type="NCBI Taxonomy" id="101564"/>
    <lineage>
        <taxon>Bacteria</taxon>
        <taxon>Pseudomonadati</taxon>
        <taxon>Pseudomonadota</taxon>
        <taxon>Gammaproteobacteria</taxon>
        <taxon>Pseudomonadales</taxon>
        <taxon>Pseudomonadaceae</taxon>
        <taxon>Ectopseudomonas</taxon>
    </lineage>
</organism>
<name>A0ABU4PY13_9GAMM</name>